<accession>A0A811SBS8</accession>
<dbReference type="InterPro" id="IPR012337">
    <property type="entry name" value="RNaseH-like_sf"/>
</dbReference>
<feature type="region of interest" description="Disordered" evidence="1">
    <location>
        <begin position="85"/>
        <end position="104"/>
    </location>
</feature>
<feature type="domain" description="HAT C-terminal dimerisation" evidence="2">
    <location>
        <begin position="365"/>
        <end position="447"/>
    </location>
</feature>
<evidence type="ECO:0000259" key="3">
    <source>
        <dbReference type="Pfam" id="PF14372"/>
    </source>
</evidence>
<dbReference type="EMBL" id="CAJGYO010000019">
    <property type="protein sequence ID" value="CAD6339041.1"/>
    <property type="molecule type" value="Genomic_DNA"/>
</dbReference>
<proteinExistence type="predicted"/>
<dbReference type="Proteomes" id="UP000604825">
    <property type="component" value="Unassembled WGS sequence"/>
</dbReference>
<evidence type="ECO:0000313" key="4">
    <source>
        <dbReference type="EMBL" id="CAD6339041.1"/>
    </source>
</evidence>
<keyword evidence="5" id="KW-1185">Reference proteome</keyword>
<organism evidence="4 5">
    <name type="scientific">Miscanthus lutarioriparius</name>
    <dbReference type="NCBI Taxonomy" id="422564"/>
    <lineage>
        <taxon>Eukaryota</taxon>
        <taxon>Viridiplantae</taxon>
        <taxon>Streptophyta</taxon>
        <taxon>Embryophyta</taxon>
        <taxon>Tracheophyta</taxon>
        <taxon>Spermatophyta</taxon>
        <taxon>Magnoliopsida</taxon>
        <taxon>Liliopsida</taxon>
        <taxon>Poales</taxon>
        <taxon>Poaceae</taxon>
        <taxon>PACMAD clade</taxon>
        <taxon>Panicoideae</taxon>
        <taxon>Andropogonodae</taxon>
        <taxon>Andropogoneae</taxon>
        <taxon>Saccharinae</taxon>
        <taxon>Miscanthus</taxon>
    </lineage>
</organism>
<dbReference type="OrthoDB" id="2442905at2759"/>
<feature type="compositionally biased region" description="Low complexity" evidence="1">
    <location>
        <begin position="92"/>
        <end position="104"/>
    </location>
</feature>
<dbReference type="SMART" id="SM00614">
    <property type="entry name" value="ZnF_BED"/>
    <property type="match status" value="1"/>
</dbReference>
<feature type="compositionally biased region" description="Low complexity" evidence="1">
    <location>
        <begin position="27"/>
        <end position="48"/>
    </location>
</feature>
<name>A0A811SBS8_9POAL</name>
<evidence type="ECO:0000313" key="5">
    <source>
        <dbReference type="Proteomes" id="UP000604825"/>
    </source>
</evidence>
<dbReference type="Pfam" id="PF05699">
    <property type="entry name" value="Dimer_Tnp_hAT"/>
    <property type="match status" value="1"/>
</dbReference>
<sequence>MAPTREGGSAPRSKGKDKTKTKSVRHLLAPPAALAAASSPAATTSLAAGPRSKRPSSQSISSSGTCESPATAVSVAVSVMGSSTPNVDTSCSGSGVAAPATTTTSVTTTPINRFKKCTSFVWKYFTKKKEVSEVEGKQFEQLWGYRNFANCNQRYRAEGVCGTTAFKNHLKSKHNIVEGQQLLKVGTISKVKSLVLAVKGSPLQWEELMMCATEAGLDTKRGISMDVSTRWNSTYLMLRDACGDAIIRDMAIAMNDKFDKYWQQSNIALAVACFLDPRYKKRLIEYYMKKFYGDHYQVELDEFVIVVKKLYNFYVNSAPASSKKNSKGVAPGPSNTIDILMASVDHDLEKFLYDASEPAMVESKELERNIVEPLLKIVGEFDILAWWKNKREQYPILSQIVRDVMVIQVSTVASESAFSAAGRVVDPYRSRFDPEMVYALICTKDWVATARKDSKMVGSIVTDLEVEALANVVAKLKIEEKDKEGDEDNEEAKDMESDPDLMDDADEL</sequence>
<feature type="domain" description="hAT-like transposase RNase-H fold" evidence="3">
    <location>
        <begin position="242"/>
        <end position="314"/>
    </location>
</feature>
<dbReference type="PANTHER" id="PTHR23272">
    <property type="entry name" value="BED FINGER-RELATED"/>
    <property type="match status" value="1"/>
</dbReference>
<dbReference type="PANTHER" id="PTHR23272:SF187">
    <property type="entry name" value="AC9 TRANSPOSASE-RELATED"/>
    <property type="match status" value="1"/>
</dbReference>
<dbReference type="GO" id="GO:0046983">
    <property type="term" value="F:protein dimerization activity"/>
    <property type="evidence" value="ECO:0007669"/>
    <property type="project" value="InterPro"/>
</dbReference>
<gene>
    <name evidence="4" type="ORF">NCGR_LOCUS63139</name>
</gene>
<comment type="caution">
    <text evidence="4">The sequence shown here is derived from an EMBL/GenBank/DDBJ whole genome shotgun (WGS) entry which is preliminary data.</text>
</comment>
<feature type="region of interest" description="Disordered" evidence="1">
    <location>
        <begin position="480"/>
        <end position="508"/>
    </location>
</feature>
<evidence type="ECO:0000256" key="1">
    <source>
        <dbReference type="SAM" id="MobiDB-lite"/>
    </source>
</evidence>
<dbReference type="InterPro" id="IPR008906">
    <property type="entry name" value="HATC_C_dom"/>
</dbReference>
<dbReference type="Pfam" id="PF14372">
    <property type="entry name" value="hAT-like_RNase-H"/>
    <property type="match status" value="1"/>
</dbReference>
<feature type="compositionally biased region" description="Low complexity" evidence="1">
    <location>
        <begin position="55"/>
        <end position="66"/>
    </location>
</feature>
<dbReference type="InterPro" id="IPR025525">
    <property type="entry name" value="hAT-like_transposase_RNase-H"/>
</dbReference>
<dbReference type="AlphaFoldDB" id="A0A811SBS8"/>
<feature type="region of interest" description="Disordered" evidence="1">
    <location>
        <begin position="1"/>
        <end position="66"/>
    </location>
</feature>
<protein>
    <submittedName>
        <fullName evidence="4">Uncharacterized protein</fullName>
    </submittedName>
</protein>
<feature type="compositionally biased region" description="Acidic residues" evidence="1">
    <location>
        <begin position="485"/>
        <end position="508"/>
    </location>
</feature>
<reference evidence="4" key="1">
    <citation type="submission" date="2020-10" db="EMBL/GenBank/DDBJ databases">
        <authorList>
            <person name="Han B."/>
            <person name="Lu T."/>
            <person name="Zhao Q."/>
            <person name="Huang X."/>
            <person name="Zhao Y."/>
        </authorList>
    </citation>
    <scope>NUCLEOTIDE SEQUENCE</scope>
</reference>
<evidence type="ECO:0000259" key="2">
    <source>
        <dbReference type="Pfam" id="PF05699"/>
    </source>
</evidence>
<dbReference type="GO" id="GO:0003677">
    <property type="term" value="F:DNA binding"/>
    <property type="evidence" value="ECO:0007669"/>
    <property type="project" value="InterPro"/>
</dbReference>
<dbReference type="SUPFAM" id="SSF53098">
    <property type="entry name" value="Ribonuclease H-like"/>
    <property type="match status" value="1"/>
</dbReference>